<keyword evidence="4 7" id="KW-0812">Transmembrane</keyword>
<reference evidence="8 9" key="1">
    <citation type="submission" date="2019-06" db="EMBL/GenBank/DDBJ databases">
        <title>Whole genome shotgun sequence of Nitrobacter winogradskyi NBRC 14297.</title>
        <authorList>
            <person name="Hosoyama A."/>
            <person name="Uohara A."/>
            <person name="Ohji S."/>
            <person name="Ichikawa N."/>
        </authorList>
    </citation>
    <scope>NUCLEOTIDE SEQUENCE [LARGE SCALE GENOMIC DNA]</scope>
    <source>
        <strain evidence="8 9">NBRC 14297</strain>
    </source>
</reference>
<evidence type="ECO:0000313" key="8">
    <source>
        <dbReference type="EMBL" id="GEC14423.1"/>
    </source>
</evidence>
<comment type="similarity">
    <text evidence="2">Belongs to the CPA3 antiporters (TC 2.A.63) subunit E family.</text>
</comment>
<protein>
    <submittedName>
        <fullName evidence="8">Na+/H+ antiporter subunit E</fullName>
    </submittedName>
</protein>
<gene>
    <name evidence="8" type="primary">phaE</name>
    <name evidence="8" type="ORF">NWI01_03150</name>
</gene>
<feature type="transmembrane region" description="Helical" evidence="7">
    <location>
        <begin position="5"/>
        <end position="21"/>
    </location>
</feature>
<evidence type="ECO:0000256" key="2">
    <source>
        <dbReference type="ARBA" id="ARBA00006228"/>
    </source>
</evidence>
<keyword evidence="6 7" id="KW-0472">Membrane</keyword>
<comment type="caution">
    <text evidence="8">The sequence shown here is derived from an EMBL/GenBank/DDBJ whole genome shotgun (WGS) entry which is preliminary data.</text>
</comment>
<dbReference type="OrthoDB" id="9807187at2"/>
<evidence type="ECO:0000256" key="4">
    <source>
        <dbReference type="ARBA" id="ARBA00022692"/>
    </source>
</evidence>
<dbReference type="AlphaFoldDB" id="A0A4Y3W616"/>
<dbReference type="Proteomes" id="UP000318825">
    <property type="component" value="Unassembled WGS sequence"/>
</dbReference>
<name>A0A4Y3W616_NITWI</name>
<dbReference type="GO" id="GO:0008324">
    <property type="term" value="F:monoatomic cation transmembrane transporter activity"/>
    <property type="evidence" value="ECO:0007669"/>
    <property type="project" value="InterPro"/>
</dbReference>
<evidence type="ECO:0000256" key="6">
    <source>
        <dbReference type="ARBA" id="ARBA00023136"/>
    </source>
</evidence>
<dbReference type="InterPro" id="IPR002758">
    <property type="entry name" value="Cation_antiport_E"/>
</dbReference>
<keyword evidence="3" id="KW-1003">Cell membrane</keyword>
<dbReference type="PIRSF" id="PIRSF019239">
    <property type="entry name" value="MrpE"/>
    <property type="match status" value="1"/>
</dbReference>
<evidence type="ECO:0000256" key="7">
    <source>
        <dbReference type="SAM" id="Phobius"/>
    </source>
</evidence>
<dbReference type="RefSeq" id="WP_141382038.1">
    <property type="nucleotide sequence ID" value="NZ_BJNF01000004.1"/>
</dbReference>
<dbReference type="GO" id="GO:0009767">
    <property type="term" value="P:photosynthetic electron transport chain"/>
    <property type="evidence" value="ECO:0007669"/>
    <property type="project" value="InterPro"/>
</dbReference>
<dbReference type="GO" id="GO:0005886">
    <property type="term" value="C:plasma membrane"/>
    <property type="evidence" value="ECO:0007669"/>
    <property type="project" value="UniProtKB-SubCell"/>
</dbReference>
<organism evidence="8 9">
    <name type="scientific">Nitrobacter winogradskyi</name>
    <name type="common">Nitrobacter agilis</name>
    <dbReference type="NCBI Taxonomy" id="913"/>
    <lineage>
        <taxon>Bacteria</taxon>
        <taxon>Pseudomonadati</taxon>
        <taxon>Pseudomonadota</taxon>
        <taxon>Alphaproteobacteria</taxon>
        <taxon>Hyphomicrobiales</taxon>
        <taxon>Nitrobacteraceae</taxon>
        <taxon>Nitrobacter</taxon>
    </lineage>
</organism>
<dbReference type="SUPFAM" id="SSF161077">
    <property type="entry name" value="Photosystem II antenna protein-like"/>
    <property type="match status" value="1"/>
</dbReference>
<feature type="transmembrane region" description="Helical" evidence="7">
    <location>
        <begin position="27"/>
        <end position="47"/>
    </location>
</feature>
<evidence type="ECO:0000313" key="9">
    <source>
        <dbReference type="Proteomes" id="UP000318825"/>
    </source>
</evidence>
<dbReference type="EMBL" id="BJNF01000004">
    <property type="protein sequence ID" value="GEC14423.1"/>
    <property type="molecule type" value="Genomic_DNA"/>
</dbReference>
<sequence>MTRLVPFPLVSLSLLGFWLLLNETLSPGHILLGSVVALIGGWGLAALQPPKARPRRLGAIFRLAFLVVVDIVRSNAAVARIIFGPERRERTVGFVEIPLELRNPYGLAALACIITSTPGTLWVDFNEASGILTIHVLDLVDKAEWVDIIKGRYERRLLEIFT</sequence>
<dbReference type="Pfam" id="PF01899">
    <property type="entry name" value="MNHE"/>
    <property type="match status" value="1"/>
</dbReference>
<accession>A0A4Y3W616</accession>
<keyword evidence="5 7" id="KW-1133">Transmembrane helix</keyword>
<proteinExistence type="inferred from homology"/>
<dbReference type="GO" id="GO:0016168">
    <property type="term" value="F:chlorophyll binding"/>
    <property type="evidence" value="ECO:0007669"/>
    <property type="project" value="InterPro"/>
</dbReference>
<evidence type="ECO:0000256" key="3">
    <source>
        <dbReference type="ARBA" id="ARBA00022475"/>
    </source>
</evidence>
<dbReference type="NCBIfam" id="NF006520">
    <property type="entry name" value="PRK08965.1-4"/>
    <property type="match status" value="1"/>
</dbReference>
<evidence type="ECO:0000256" key="5">
    <source>
        <dbReference type="ARBA" id="ARBA00022989"/>
    </source>
</evidence>
<evidence type="ECO:0000256" key="1">
    <source>
        <dbReference type="ARBA" id="ARBA00004651"/>
    </source>
</evidence>
<dbReference type="GO" id="GO:0009521">
    <property type="term" value="C:photosystem"/>
    <property type="evidence" value="ECO:0007669"/>
    <property type="project" value="InterPro"/>
</dbReference>
<dbReference type="PANTHER" id="PTHR34584">
    <property type="entry name" value="NA(+)/H(+) ANTIPORTER SUBUNIT E1"/>
    <property type="match status" value="1"/>
</dbReference>
<dbReference type="PANTHER" id="PTHR34584:SF1">
    <property type="entry name" value="NA(+)_H(+) ANTIPORTER SUBUNIT E1"/>
    <property type="match status" value="1"/>
</dbReference>
<comment type="subcellular location">
    <subcellularLocation>
        <location evidence="1">Cell membrane</location>
        <topology evidence="1">Multi-pass membrane protein</topology>
    </subcellularLocation>
</comment>
<dbReference type="InterPro" id="IPR036001">
    <property type="entry name" value="PS_II_antenna-like_sf"/>
</dbReference>